<dbReference type="InterPro" id="IPR012678">
    <property type="entry name" value="Ribosomal_uL23/eL15/eS24_sf"/>
</dbReference>
<dbReference type="Gene3D" id="3.30.70.330">
    <property type="match status" value="1"/>
</dbReference>
<gene>
    <name evidence="4" type="primary">rplW</name>
    <name evidence="6" type="ORF">AUJ40_03150</name>
</gene>
<dbReference type="GO" id="GO:0003735">
    <property type="term" value="F:structural constituent of ribosome"/>
    <property type="evidence" value="ECO:0007669"/>
    <property type="project" value="InterPro"/>
</dbReference>
<keyword evidence="4" id="KW-0694">RNA-binding</keyword>
<evidence type="ECO:0000313" key="6">
    <source>
        <dbReference type="EMBL" id="OIN88787.1"/>
    </source>
</evidence>
<dbReference type="Pfam" id="PF00276">
    <property type="entry name" value="Ribosomal_L23"/>
    <property type="match status" value="1"/>
</dbReference>
<dbReference type="EMBL" id="MNUJ01000061">
    <property type="protein sequence ID" value="OIN88787.1"/>
    <property type="molecule type" value="Genomic_DNA"/>
</dbReference>
<dbReference type="GO" id="GO:0019843">
    <property type="term" value="F:rRNA binding"/>
    <property type="evidence" value="ECO:0007669"/>
    <property type="project" value="UniProtKB-UniRule"/>
</dbReference>
<dbReference type="NCBIfam" id="NF004363">
    <property type="entry name" value="PRK05738.2-4"/>
    <property type="match status" value="1"/>
</dbReference>
<keyword evidence="4" id="KW-0699">rRNA-binding</keyword>
<dbReference type="InterPro" id="IPR013025">
    <property type="entry name" value="Ribosomal_uL23-like"/>
</dbReference>
<comment type="subunit">
    <text evidence="4">Part of the 50S ribosomal subunit. Contacts protein L29, and trigger factor when it is bound to the ribosome.</text>
</comment>
<proteinExistence type="inferred from homology"/>
<evidence type="ECO:0000256" key="3">
    <source>
        <dbReference type="ARBA" id="ARBA00023274"/>
    </source>
</evidence>
<keyword evidence="2 4" id="KW-0689">Ribosomal protein</keyword>
<protein>
    <recommendedName>
        <fullName evidence="4">Large ribosomal subunit protein uL23</fullName>
    </recommendedName>
</protein>
<dbReference type="Proteomes" id="UP000182753">
    <property type="component" value="Unassembled WGS sequence"/>
</dbReference>
<dbReference type="HAMAP" id="MF_01369_B">
    <property type="entry name" value="Ribosomal_uL23_B"/>
    <property type="match status" value="1"/>
</dbReference>
<accession>A0A1J4RN07</accession>
<evidence type="ECO:0000256" key="2">
    <source>
        <dbReference type="ARBA" id="ARBA00022980"/>
    </source>
</evidence>
<evidence type="ECO:0000256" key="5">
    <source>
        <dbReference type="SAM" id="MobiDB-lite"/>
    </source>
</evidence>
<evidence type="ECO:0000256" key="4">
    <source>
        <dbReference type="HAMAP-Rule" id="MF_01369"/>
    </source>
</evidence>
<dbReference type="GO" id="GO:0005840">
    <property type="term" value="C:ribosome"/>
    <property type="evidence" value="ECO:0007669"/>
    <property type="project" value="UniProtKB-KW"/>
</dbReference>
<evidence type="ECO:0000256" key="1">
    <source>
        <dbReference type="ARBA" id="ARBA00006700"/>
    </source>
</evidence>
<sequence length="131" mass="14409">MATLIKKPIISEKAFSLAGEGVYVFLVARSANKQAIASEIKKRFKVDVVDVRIINIPGKVKRVGRKFGTRSDIKKALVKIKKGQQIAIFETETKKSQKSVPTLPTGQAGGRQAKVKSQNDKDKNKKQTLSS</sequence>
<evidence type="ECO:0000313" key="7">
    <source>
        <dbReference type="Proteomes" id="UP000182753"/>
    </source>
</evidence>
<dbReference type="AlphaFoldDB" id="A0A1J4RN07"/>
<dbReference type="GO" id="GO:0006412">
    <property type="term" value="P:translation"/>
    <property type="evidence" value="ECO:0007669"/>
    <property type="project" value="UniProtKB-UniRule"/>
</dbReference>
<dbReference type="InterPro" id="IPR012677">
    <property type="entry name" value="Nucleotide-bd_a/b_plait_sf"/>
</dbReference>
<dbReference type="GO" id="GO:1990904">
    <property type="term" value="C:ribonucleoprotein complex"/>
    <property type="evidence" value="ECO:0007669"/>
    <property type="project" value="UniProtKB-KW"/>
</dbReference>
<comment type="caution">
    <text evidence="6">The sequence shown here is derived from an EMBL/GenBank/DDBJ whole genome shotgun (WGS) entry which is preliminary data.</text>
</comment>
<dbReference type="SUPFAM" id="SSF54189">
    <property type="entry name" value="Ribosomal proteins S24e, L23 and L15e"/>
    <property type="match status" value="1"/>
</dbReference>
<keyword evidence="3 4" id="KW-0687">Ribonucleoprotein</keyword>
<organism evidence="6 7">
    <name type="scientific">Candidatus Berkelbacteria bacterium CG1_02_42_45</name>
    <dbReference type="NCBI Taxonomy" id="1805036"/>
    <lineage>
        <taxon>Bacteria</taxon>
        <taxon>Candidatus Berkelbacteria</taxon>
    </lineage>
</organism>
<feature type="region of interest" description="Disordered" evidence="5">
    <location>
        <begin position="93"/>
        <end position="131"/>
    </location>
</feature>
<comment type="similarity">
    <text evidence="1 4">Belongs to the universal ribosomal protein uL23 family.</text>
</comment>
<comment type="function">
    <text evidence="4">One of the early assembly proteins it binds 23S rRNA. One of the proteins that surrounds the polypeptide exit tunnel on the outside of the ribosome. Forms the main docking site for trigger factor binding to the ribosome.</text>
</comment>
<reference evidence="6 7" key="1">
    <citation type="journal article" date="2016" name="Environ. Microbiol.">
        <title>Genomic resolution of a cold subsurface aquifer community provides metabolic insights for novel microbes adapted to high CO concentrations.</title>
        <authorList>
            <person name="Probst A.J."/>
            <person name="Castelle C.J."/>
            <person name="Singh A."/>
            <person name="Brown C.T."/>
            <person name="Anantharaman K."/>
            <person name="Sharon I."/>
            <person name="Hug L.A."/>
            <person name="Burstein D."/>
            <person name="Emerson J.B."/>
            <person name="Thomas B.C."/>
            <person name="Banfield J.F."/>
        </authorList>
    </citation>
    <scope>NUCLEOTIDE SEQUENCE [LARGE SCALE GENOMIC DNA]</scope>
    <source>
        <strain evidence="6">CG1_02_42_45</strain>
    </source>
</reference>
<name>A0A1J4RN07_9BACT</name>